<feature type="transmembrane region" description="Helical" evidence="9">
    <location>
        <begin position="403"/>
        <end position="424"/>
    </location>
</feature>
<dbReference type="InterPro" id="IPR004501">
    <property type="entry name" value="PTS_EIIC_3"/>
</dbReference>
<feature type="domain" description="PTS EIIC type-3" evidence="10">
    <location>
        <begin position="6"/>
        <end position="423"/>
    </location>
</feature>
<feature type="transmembrane region" description="Helical" evidence="9">
    <location>
        <begin position="77"/>
        <end position="98"/>
    </location>
</feature>
<dbReference type="Proteomes" id="UP001523565">
    <property type="component" value="Unassembled WGS sequence"/>
</dbReference>
<feature type="transmembrane region" description="Helical" evidence="9">
    <location>
        <begin position="342"/>
        <end position="370"/>
    </location>
</feature>
<evidence type="ECO:0000313" key="12">
    <source>
        <dbReference type="Proteomes" id="UP001523565"/>
    </source>
</evidence>
<gene>
    <name evidence="11" type="ORF">NK118_11410</name>
</gene>
<feature type="transmembrane region" description="Helical" evidence="9">
    <location>
        <begin position="189"/>
        <end position="213"/>
    </location>
</feature>
<dbReference type="RefSeq" id="WP_262069739.1">
    <property type="nucleotide sequence ID" value="NZ_JAMXOC010000018.1"/>
</dbReference>
<accession>A0ABT1EJH2</accession>
<dbReference type="InterPro" id="IPR003352">
    <property type="entry name" value="PTS_EIIC"/>
</dbReference>
<feature type="transmembrane region" description="Helical" evidence="9">
    <location>
        <begin position="377"/>
        <end position="397"/>
    </location>
</feature>
<reference evidence="11 12" key="1">
    <citation type="journal article" date="2022" name="Genome Biol. Evol.">
        <title>Host diet, physiology and behaviors set the stage for Lachnospiraceae cladogenesis.</title>
        <authorList>
            <person name="Vera-Ponce De Leon A."/>
            <person name="Schneider M."/>
            <person name="Jahnes B.C."/>
            <person name="Sadowski V."/>
            <person name="Camuy-Velez L.A."/>
            <person name="Duan J."/>
            <person name="Sabree Z.L."/>
        </authorList>
    </citation>
    <scope>NUCLEOTIDE SEQUENCE [LARGE SCALE GENOMIC DNA]</scope>
    <source>
        <strain evidence="11 12">PAL227</strain>
    </source>
</reference>
<keyword evidence="2 8" id="KW-0813">Transport</keyword>
<dbReference type="InterPro" id="IPR004796">
    <property type="entry name" value="PTS_IIC_cello"/>
</dbReference>
<evidence type="ECO:0000259" key="10">
    <source>
        <dbReference type="PROSITE" id="PS51105"/>
    </source>
</evidence>
<comment type="caution">
    <text evidence="11">The sequence shown here is derived from an EMBL/GenBank/DDBJ whole genome shotgun (WGS) entry which is preliminary data.</text>
</comment>
<evidence type="ECO:0000256" key="1">
    <source>
        <dbReference type="ARBA" id="ARBA00004651"/>
    </source>
</evidence>
<dbReference type="EMBL" id="JAMZFV010000018">
    <property type="protein sequence ID" value="MCP1110859.1"/>
    <property type="molecule type" value="Genomic_DNA"/>
</dbReference>
<feature type="transmembrane region" description="Helical" evidence="9">
    <location>
        <begin position="105"/>
        <end position="127"/>
    </location>
</feature>
<feature type="transmembrane region" description="Helical" evidence="9">
    <location>
        <begin position="233"/>
        <end position="252"/>
    </location>
</feature>
<keyword evidence="7 8" id="KW-0472">Membrane</keyword>
<evidence type="ECO:0000256" key="9">
    <source>
        <dbReference type="SAM" id="Phobius"/>
    </source>
</evidence>
<dbReference type="PANTHER" id="PTHR33989:SF4">
    <property type="entry name" value="PTS SYSTEM N,N'-DIACETYLCHITOBIOSE-SPECIFIC EIIC COMPONENT"/>
    <property type="match status" value="1"/>
</dbReference>
<feature type="transmembrane region" description="Helical" evidence="9">
    <location>
        <begin position="30"/>
        <end position="51"/>
    </location>
</feature>
<comment type="subcellular location">
    <subcellularLocation>
        <location evidence="1">Cell membrane</location>
        <topology evidence="1">Multi-pass membrane protein</topology>
    </subcellularLocation>
</comment>
<evidence type="ECO:0000256" key="6">
    <source>
        <dbReference type="ARBA" id="ARBA00022989"/>
    </source>
</evidence>
<keyword evidence="3 8" id="KW-1003">Cell membrane</keyword>
<sequence>MGNNSFIDKFSAVAGRIGQQRHLGAVRDGFVSLMPLMIVGSLVTLINNLPIGRNTLLKEKLAEIPGLAWITTINGNVWWGTFGMISLFSVMAIAYYLAKSYEGNALSAALVSLAAYLSAVPQMAFITTEAGEEVAGWGFINYRYTNAQGLIVGVIIALIGTEIFVRLSRSDKLIIKMPDGVPPAVSRSFAALIPGVITIIAISFITVMIELVAKNNVFDLIYENLAKPLAKGSDTWGFGLIIVLLTHVFWVFGIHGANMFEGVLQTLNLMAVDNNTALLESGATEGFTYFSKSFLDAFVYMGGAGVCIGLVIALLVAGKSKQNRMVGRLGLLPSVFNINEPIIFGLPIVLNPIFAIPFVLAPILCFIVAYGASRMGILPAVSVVIPWTTPPILSGLFATNFKIIGPIIQVINLAISVLVYIPFVKIADRIEMKKEAQQAEAAE</sequence>
<name>A0ABT1EJH2_9FIRM</name>
<evidence type="ECO:0000256" key="3">
    <source>
        <dbReference type="ARBA" id="ARBA00022475"/>
    </source>
</evidence>
<protein>
    <recommendedName>
        <fullName evidence="8">Permease IIC component</fullName>
    </recommendedName>
</protein>
<dbReference type="PROSITE" id="PS51105">
    <property type="entry name" value="PTS_EIIC_TYPE_3"/>
    <property type="match status" value="1"/>
</dbReference>
<evidence type="ECO:0000256" key="5">
    <source>
        <dbReference type="ARBA" id="ARBA00022692"/>
    </source>
</evidence>
<evidence type="ECO:0000256" key="7">
    <source>
        <dbReference type="ARBA" id="ARBA00023136"/>
    </source>
</evidence>
<dbReference type="InterPro" id="IPR051088">
    <property type="entry name" value="PTS_Sugar-EIIC/EIIB"/>
</dbReference>
<dbReference type="PANTHER" id="PTHR33989">
    <property type="match status" value="1"/>
</dbReference>
<comment type="function">
    <text evidence="8">The phosphoenolpyruvate-dependent sugar phosphotransferase system (PTS), a major carbohydrate active -transport system, catalyzes the phosphorylation of incoming sugar substrates concomitant with their translocation across the cell membrane.</text>
</comment>
<organism evidence="11 12">
    <name type="scientific">Ohessyouella blattaphilus</name>
    <dbReference type="NCBI Taxonomy" id="2949333"/>
    <lineage>
        <taxon>Bacteria</taxon>
        <taxon>Bacillati</taxon>
        <taxon>Bacillota</taxon>
        <taxon>Clostridia</taxon>
        <taxon>Lachnospirales</taxon>
        <taxon>Lachnospiraceae</taxon>
        <taxon>Ohessyouella</taxon>
    </lineage>
</organism>
<dbReference type="PIRSF" id="PIRSF006351">
    <property type="entry name" value="PTS_EIIC-Cellobiose"/>
    <property type="match status" value="1"/>
</dbReference>
<feature type="transmembrane region" description="Helical" evidence="9">
    <location>
        <begin position="147"/>
        <end position="168"/>
    </location>
</feature>
<keyword evidence="5 9" id="KW-0812">Transmembrane</keyword>
<evidence type="ECO:0000256" key="4">
    <source>
        <dbReference type="ARBA" id="ARBA00022597"/>
    </source>
</evidence>
<evidence type="ECO:0000256" key="8">
    <source>
        <dbReference type="PIRNR" id="PIRNR006351"/>
    </source>
</evidence>
<proteinExistence type="predicted"/>
<keyword evidence="12" id="KW-1185">Reference proteome</keyword>
<keyword evidence="4 8" id="KW-0762">Sugar transport</keyword>
<evidence type="ECO:0000313" key="11">
    <source>
        <dbReference type="EMBL" id="MCP1110859.1"/>
    </source>
</evidence>
<keyword evidence="6 9" id="KW-1133">Transmembrane helix</keyword>
<dbReference type="NCBIfam" id="TIGR00410">
    <property type="entry name" value="lacE"/>
    <property type="match status" value="1"/>
</dbReference>
<dbReference type="Pfam" id="PF02378">
    <property type="entry name" value="PTS_EIIC"/>
    <property type="match status" value="1"/>
</dbReference>
<evidence type="ECO:0000256" key="2">
    <source>
        <dbReference type="ARBA" id="ARBA00022448"/>
    </source>
</evidence>
<feature type="transmembrane region" description="Helical" evidence="9">
    <location>
        <begin position="297"/>
        <end position="317"/>
    </location>
</feature>